<dbReference type="EMBL" id="ML978197">
    <property type="protein sequence ID" value="KAF2029721.1"/>
    <property type="molecule type" value="Genomic_DNA"/>
</dbReference>
<name>A0A9P4HAS9_9PLEO</name>
<reference evidence="1" key="1">
    <citation type="journal article" date="2020" name="Stud. Mycol.">
        <title>101 Dothideomycetes genomes: a test case for predicting lifestyles and emergence of pathogens.</title>
        <authorList>
            <person name="Haridas S."/>
            <person name="Albert R."/>
            <person name="Binder M."/>
            <person name="Bloem J."/>
            <person name="Labutti K."/>
            <person name="Salamov A."/>
            <person name="Andreopoulos B."/>
            <person name="Baker S."/>
            <person name="Barry K."/>
            <person name="Bills G."/>
            <person name="Bluhm B."/>
            <person name="Cannon C."/>
            <person name="Castanera R."/>
            <person name="Culley D."/>
            <person name="Daum C."/>
            <person name="Ezra D."/>
            <person name="Gonzalez J."/>
            <person name="Henrissat B."/>
            <person name="Kuo A."/>
            <person name="Liang C."/>
            <person name="Lipzen A."/>
            <person name="Lutzoni F."/>
            <person name="Magnuson J."/>
            <person name="Mondo S."/>
            <person name="Nolan M."/>
            <person name="Ohm R."/>
            <person name="Pangilinan J."/>
            <person name="Park H.-J."/>
            <person name="Ramirez L."/>
            <person name="Alfaro M."/>
            <person name="Sun H."/>
            <person name="Tritt A."/>
            <person name="Yoshinaga Y."/>
            <person name="Zwiers L.-H."/>
            <person name="Turgeon B."/>
            <person name="Goodwin S."/>
            <person name="Spatafora J."/>
            <person name="Crous P."/>
            <person name="Grigoriev I."/>
        </authorList>
    </citation>
    <scope>NUCLEOTIDE SEQUENCE</scope>
    <source>
        <strain evidence="1">CBS 110217</strain>
    </source>
</reference>
<evidence type="ECO:0000313" key="1">
    <source>
        <dbReference type="EMBL" id="KAF2029721.1"/>
    </source>
</evidence>
<gene>
    <name evidence="1" type="ORF">EK21DRAFT_112595</name>
</gene>
<organism evidence="1 2">
    <name type="scientific">Setomelanomma holmii</name>
    <dbReference type="NCBI Taxonomy" id="210430"/>
    <lineage>
        <taxon>Eukaryota</taxon>
        <taxon>Fungi</taxon>
        <taxon>Dikarya</taxon>
        <taxon>Ascomycota</taxon>
        <taxon>Pezizomycotina</taxon>
        <taxon>Dothideomycetes</taxon>
        <taxon>Pleosporomycetidae</taxon>
        <taxon>Pleosporales</taxon>
        <taxon>Pleosporineae</taxon>
        <taxon>Phaeosphaeriaceae</taxon>
        <taxon>Setomelanomma</taxon>
    </lineage>
</organism>
<protein>
    <submittedName>
        <fullName evidence="1">Uncharacterized protein</fullName>
    </submittedName>
</protein>
<sequence length="289" mass="32191">MAGRDLKCARAVQHLSNLVNLVYMKTREATTALYLESEEATKQDLLLHVCWRGDLTGPYYEPTATTLSGRRAVLSFNQCDNAIARFAGLVAFINDTLQLSIRLEEHHIDGVTATRCMRTYGIEVQEDIADIAPVHTMIRIALDTVVAQGRISSLDILLGIGGIYMDITADQYDRVPGLVSVSQYLAHVTTSRVEKIGSCYEERLNWMLGAEYQAILPVSNTYFEEIVTWIVNNTFYAECNRLGGPTIILDNDDSFRRCHATNCQGDTGGSSRIYELPVPEADIAARPYI</sequence>
<dbReference type="AlphaFoldDB" id="A0A9P4HAS9"/>
<evidence type="ECO:0000313" key="2">
    <source>
        <dbReference type="Proteomes" id="UP000799777"/>
    </source>
</evidence>
<accession>A0A9P4HAS9</accession>
<keyword evidence="2" id="KW-1185">Reference proteome</keyword>
<dbReference type="OrthoDB" id="3751628at2759"/>
<comment type="caution">
    <text evidence="1">The sequence shown here is derived from an EMBL/GenBank/DDBJ whole genome shotgun (WGS) entry which is preliminary data.</text>
</comment>
<proteinExistence type="predicted"/>
<dbReference type="Proteomes" id="UP000799777">
    <property type="component" value="Unassembled WGS sequence"/>
</dbReference>